<comment type="similarity">
    <text evidence="2">Belongs to the Tom7 family.</text>
</comment>
<keyword evidence="6" id="KW-0653">Protein transport</keyword>
<keyword evidence="9" id="KW-0472">Membrane</keyword>
<keyword evidence="3" id="KW-0813">Transport</keyword>
<evidence type="ECO:0000313" key="10">
    <source>
        <dbReference type="EMBL" id="PRW05864.1"/>
    </source>
</evidence>
<sequence>MPALPALPAGAQTAFDKLQAVWDKAAPHLKTALHWGYIPAIILLGMTQTEPRPSWGQLLGPM</sequence>
<keyword evidence="5" id="KW-1000">Mitochondrion outer membrane</keyword>
<evidence type="ECO:0000256" key="1">
    <source>
        <dbReference type="ARBA" id="ARBA00004572"/>
    </source>
</evidence>
<dbReference type="InterPro" id="IPR012621">
    <property type="entry name" value="Tom7"/>
</dbReference>
<organism evidence="10 11">
    <name type="scientific">Chlorella sorokiniana</name>
    <name type="common">Freshwater green alga</name>
    <dbReference type="NCBI Taxonomy" id="3076"/>
    <lineage>
        <taxon>Eukaryota</taxon>
        <taxon>Viridiplantae</taxon>
        <taxon>Chlorophyta</taxon>
        <taxon>core chlorophytes</taxon>
        <taxon>Trebouxiophyceae</taxon>
        <taxon>Chlorellales</taxon>
        <taxon>Chlorellaceae</taxon>
        <taxon>Chlorella clade</taxon>
        <taxon>Chlorella</taxon>
    </lineage>
</organism>
<name>A0A2P6TBD7_CHLSO</name>
<keyword evidence="4" id="KW-0812">Transmembrane</keyword>
<dbReference type="OrthoDB" id="284357at2759"/>
<reference evidence="10 11" key="1">
    <citation type="journal article" date="2018" name="Plant J.">
        <title>Genome sequences of Chlorella sorokiniana UTEX 1602 and Micractinium conductrix SAG 241.80: implications to maltose excretion by a green alga.</title>
        <authorList>
            <person name="Arriola M.B."/>
            <person name="Velmurugan N."/>
            <person name="Zhang Y."/>
            <person name="Plunkett M.H."/>
            <person name="Hondzo H."/>
            <person name="Barney B.M."/>
        </authorList>
    </citation>
    <scope>NUCLEOTIDE SEQUENCE [LARGE SCALE GENOMIC DNA]</scope>
    <source>
        <strain evidence="11">UTEX 1602</strain>
    </source>
</reference>
<dbReference type="GO" id="GO:0005742">
    <property type="term" value="C:mitochondrial outer membrane translocase complex"/>
    <property type="evidence" value="ECO:0007669"/>
    <property type="project" value="InterPro"/>
</dbReference>
<dbReference type="AlphaFoldDB" id="A0A2P6TBD7"/>
<evidence type="ECO:0000256" key="4">
    <source>
        <dbReference type="ARBA" id="ARBA00022692"/>
    </source>
</evidence>
<dbReference type="GO" id="GO:0030150">
    <property type="term" value="P:protein import into mitochondrial matrix"/>
    <property type="evidence" value="ECO:0007669"/>
    <property type="project" value="InterPro"/>
</dbReference>
<evidence type="ECO:0000256" key="2">
    <source>
        <dbReference type="ARBA" id="ARBA00010917"/>
    </source>
</evidence>
<keyword evidence="11" id="KW-1185">Reference proteome</keyword>
<evidence type="ECO:0000256" key="9">
    <source>
        <dbReference type="ARBA" id="ARBA00023136"/>
    </source>
</evidence>
<dbReference type="Pfam" id="PF08038">
    <property type="entry name" value="Tom7"/>
    <property type="match status" value="1"/>
</dbReference>
<evidence type="ECO:0000256" key="5">
    <source>
        <dbReference type="ARBA" id="ARBA00022787"/>
    </source>
</evidence>
<protein>
    <submittedName>
        <fullName evidence="10">TOM complex component Tom7</fullName>
    </submittedName>
</protein>
<evidence type="ECO:0000256" key="3">
    <source>
        <dbReference type="ARBA" id="ARBA00022448"/>
    </source>
</evidence>
<proteinExistence type="inferred from homology"/>
<accession>A0A2P6TBD7</accession>
<dbReference type="Proteomes" id="UP000239899">
    <property type="component" value="Unassembled WGS sequence"/>
</dbReference>
<evidence type="ECO:0000313" key="11">
    <source>
        <dbReference type="Proteomes" id="UP000239899"/>
    </source>
</evidence>
<dbReference type="EMBL" id="LHPG02000028">
    <property type="protein sequence ID" value="PRW05864.1"/>
    <property type="molecule type" value="Genomic_DNA"/>
</dbReference>
<evidence type="ECO:0000256" key="6">
    <source>
        <dbReference type="ARBA" id="ARBA00022927"/>
    </source>
</evidence>
<evidence type="ECO:0000256" key="7">
    <source>
        <dbReference type="ARBA" id="ARBA00022989"/>
    </source>
</evidence>
<keyword evidence="7" id="KW-1133">Transmembrane helix</keyword>
<gene>
    <name evidence="10" type="ORF">C2E21_9507</name>
</gene>
<comment type="subcellular location">
    <subcellularLocation>
        <location evidence="1">Mitochondrion outer membrane</location>
        <topology evidence="1">Single-pass membrane protein</topology>
    </subcellularLocation>
</comment>
<comment type="caution">
    <text evidence="10">The sequence shown here is derived from an EMBL/GenBank/DDBJ whole genome shotgun (WGS) entry which is preliminary data.</text>
</comment>
<keyword evidence="8" id="KW-0496">Mitochondrion</keyword>
<evidence type="ECO:0000256" key="8">
    <source>
        <dbReference type="ARBA" id="ARBA00023128"/>
    </source>
</evidence>